<comment type="caution">
    <text evidence="2">The sequence shown here is derived from an EMBL/GenBank/DDBJ whole genome shotgun (WGS) entry which is preliminary data.</text>
</comment>
<gene>
    <name evidence="2" type="ORF">O181_001280</name>
</gene>
<sequence>MSQPWERTPPLGAYGNSNLNKFMANWPSWPSLHLIRPQVNPTQLGPGGFLTPLTISRASGPPPLIRGFWPKWPFWAFRAPMASGPPPLIRGFWPKWPFWAFRAPMASMTKQALVHRPCTMGPFRPKSNEAKRDKRPEIWPPMPGGSTNPKGPD</sequence>
<name>A0A9Q3BAP2_9BASI</name>
<keyword evidence="3" id="KW-1185">Reference proteome</keyword>
<reference evidence="2" key="1">
    <citation type="submission" date="2021-03" db="EMBL/GenBank/DDBJ databases">
        <title>Draft genome sequence of rust myrtle Austropuccinia psidii MF-1, a brazilian biotype.</title>
        <authorList>
            <person name="Quecine M.C."/>
            <person name="Pachon D.M.R."/>
            <person name="Bonatelli M.L."/>
            <person name="Correr F.H."/>
            <person name="Franceschini L.M."/>
            <person name="Leite T.F."/>
            <person name="Margarido G.R.A."/>
            <person name="Almeida C.A."/>
            <person name="Ferrarezi J.A."/>
            <person name="Labate C.A."/>
        </authorList>
    </citation>
    <scope>NUCLEOTIDE SEQUENCE</scope>
    <source>
        <strain evidence="2">MF-1</strain>
    </source>
</reference>
<accession>A0A9Q3BAP2</accession>
<feature type="region of interest" description="Disordered" evidence="1">
    <location>
        <begin position="120"/>
        <end position="153"/>
    </location>
</feature>
<proteinExistence type="predicted"/>
<evidence type="ECO:0000256" key="1">
    <source>
        <dbReference type="SAM" id="MobiDB-lite"/>
    </source>
</evidence>
<dbReference type="AlphaFoldDB" id="A0A9Q3BAP2"/>
<organism evidence="2 3">
    <name type="scientific">Austropuccinia psidii MF-1</name>
    <dbReference type="NCBI Taxonomy" id="1389203"/>
    <lineage>
        <taxon>Eukaryota</taxon>
        <taxon>Fungi</taxon>
        <taxon>Dikarya</taxon>
        <taxon>Basidiomycota</taxon>
        <taxon>Pucciniomycotina</taxon>
        <taxon>Pucciniomycetes</taxon>
        <taxon>Pucciniales</taxon>
        <taxon>Sphaerophragmiaceae</taxon>
        <taxon>Austropuccinia</taxon>
    </lineage>
</organism>
<dbReference type="Proteomes" id="UP000765509">
    <property type="component" value="Unassembled WGS sequence"/>
</dbReference>
<dbReference type="EMBL" id="AVOT02000182">
    <property type="protein sequence ID" value="MBW0461565.1"/>
    <property type="molecule type" value="Genomic_DNA"/>
</dbReference>
<evidence type="ECO:0000313" key="3">
    <source>
        <dbReference type="Proteomes" id="UP000765509"/>
    </source>
</evidence>
<feature type="compositionally biased region" description="Basic and acidic residues" evidence="1">
    <location>
        <begin position="126"/>
        <end position="137"/>
    </location>
</feature>
<protein>
    <submittedName>
        <fullName evidence="2">Uncharacterized protein</fullName>
    </submittedName>
</protein>
<evidence type="ECO:0000313" key="2">
    <source>
        <dbReference type="EMBL" id="MBW0461565.1"/>
    </source>
</evidence>